<dbReference type="InterPro" id="IPR036388">
    <property type="entry name" value="WH-like_DNA-bd_sf"/>
</dbReference>
<dbReference type="PANTHER" id="PTHR30363">
    <property type="entry name" value="HTH-TYPE TRANSCRIPTIONAL REGULATOR SRLR-RELATED"/>
    <property type="match status" value="1"/>
</dbReference>
<keyword evidence="3" id="KW-0804">Transcription</keyword>
<evidence type="ECO:0000259" key="4">
    <source>
        <dbReference type="PROSITE" id="PS51000"/>
    </source>
</evidence>
<organism evidence="5 6">
    <name type="scientific">Rhodopseudomonas palustris (strain HaA2)</name>
    <dbReference type="NCBI Taxonomy" id="316058"/>
    <lineage>
        <taxon>Bacteria</taxon>
        <taxon>Pseudomonadati</taxon>
        <taxon>Pseudomonadota</taxon>
        <taxon>Alphaproteobacteria</taxon>
        <taxon>Hyphomicrobiales</taxon>
        <taxon>Nitrobacteraceae</taxon>
        <taxon>Rhodopseudomonas</taxon>
    </lineage>
</organism>
<dbReference type="SMART" id="SM00420">
    <property type="entry name" value="HTH_DEOR"/>
    <property type="match status" value="1"/>
</dbReference>
<dbReference type="HOGENOM" id="CLU_060699_0_0_5"/>
<dbReference type="SUPFAM" id="SSF100950">
    <property type="entry name" value="NagB/RpiA/CoA transferase-like"/>
    <property type="match status" value="1"/>
</dbReference>
<dbReference type="InterPro" id="IPR036390">
    <property type="entry name" value="WH_DNA-bd_sf"/>
</dbReference>
<dbReference type="GO" id="GO:0003700">
    <property type="term" value="F:DNA-binding transcription factor activity"/>
    <property type="evidence" value="ECO:0007669"/>
    <property type="project" value="InterPro"/>
</dbReference>
<keyword evidence="6" id="KW-1185">Reference proteome</keyword>
<dbReference type="PRINTS" id="PR00037">
    <property type="entry name" value="HTHLACR"/>
</dbReference>
<sequence length="284" mass="30347">MTCGANARTMEQIASGVRVTALSHRQSEILNLARASGRVMVDDLARRFDVSAQTIRKDLNDLCDQRSLTRIHGGAIIASGVENLAYEARRFVAAEEKRAIGVAAASQIPDGCSLFINIGTTTEEVASALTSHQDLLVITNNLNVAMLLYKYPRIEVIVAGGTVRRSDGAVIGSAAIGLIGQFKVDYAIIGASAIDEEGALLDFDYREVQASQAIIANARSVMLVADSTKLRRSAPVRIAHLSQIQTFVTDEALPPALQSICDTRGIEVIAALPKRADDLDESAA</sequence>
<dbReference type="EMBL" id="CP000250">
    <property type="protein sequence ID" value="ABD08909.1"/>
    <property type="molecule type" value="Genomic_DNA"/>
</dbReference>
<dbReference type="KEGG" id="rpb:RPB_4218"/>
<gene>
    <name evidence="5" type="ordered locus">RPB_4218</name>
</gene>
<dbReference type="InterPro" id="IPR001034">
    <property type="entry name" value="DeoR_HTH"/>
</dbReference>
<dbReference type="STRING" id="316058.RPB_4218"/>
<dbReference type="InterPro" id="IPR014036">
    <property type="entry name" value="DeoR-like_C"/>
</dbReference>
<dbReference type="Gene3D" id="1.10.10.10">
    <property type="entry name" value="Winged helix-like DNA-binding domain superfamily/Winged helix DNA-binding domain"/>
    <property type="match status" value="1"/>
</dbReference>
<dbReference type="AlphaFoldDB" id="Q2ISA1"/>
<dbReference type="Pfam" id="PF00455">
    <property type="entry name" value="DeoRC"/>
    <property type="match status" value="1"/>
</dbReference>
<dbReference type="InterPro" id="IPR037171">
    <property type="entry name" value="NagB/RpiA_transferase-like"/>
</dbReference>
<dbReference type="eggNOG" id="COG1349">
    <property type="taxonomic scope" value="Bacteria"/>
</dbReference>
<proteinExistence type="predicted"/>
<protein>
    <submittedName>
        <fullName evidence="5">Transcriptional regulator, DeoR family</fullName>
    </submittedName>
</protein>
<dbReference type="InterPro" id="IPR050313">
    <property type="entry name" value="Carb_Metab_HTH_regulators"/>
</dbReference>
<dbReference type="Pfam" id="PF08220">
    <property type="entry name" value="HTH_DeoR"/>
    <property type="match status" value="1"/>
</dbReference>
<dbReference type="SMART" id="SM01134">
    <property type="entry name" value="DeoRC"/>
    <property type="match status" value="1"/>
</dbReference>
<evidence type="ECO:0000256" key="2">
    <source>
        <dbReference type="ARBA" id="ARBA00023015"/>
    </source>
</evidence>
<accession>Q2ISA1</accession>
<dbReference type="PANTHER" id="PTHR30363:SF4">
    <property type="entry name" value="GLYCEROL-3-PHOSPHATE REGULON REPRESSOR"/>
    <property type="match status" value="1"/>
</dbReference>
<evidence type="ECO:0000313" key="6">
    <source>
        <dbReference type="Proteomes" id="UP000008809"/>
    </source>
</evidence>
<feature type="domain" description="HTH deoR-type" evidence="4">
    <location>
        <begin position="22"/>
        <end position="77"/>
    </location>
</feature>
<name>Q2ISA1_RHOP2</name>
<reference evidence="5 6" key="1">
    <citation type="submission" date="2006-01" db="EMBL/GenBank/DDBJ databases">
        <title>Complete sequence of Rhodopseudomonas palustris HaA2.</title>
        <authorList>
            <consortium name="US DOE Joint Genome Institute"/>
            <person name="Copeland A."/>
            <person name="Lucas S."/>
            <person name="Lapidus A."/>
            <person name="Barry K."/>
            <person name="Detter J.C."/>
            <person name="Glavina T."/>
            <person name="Hammon N."/>
            <person name="Israni S."/>
            <person name="Pitluck S."/>
            <person name="Chain P."/>
            <person name="Malfatti S."/>
            <person name="Shin M."/>
            <person name="Vergez L."/>
            <person name="Schmutz J."/>
            <person name="Larimer F."/>
            <person name="Land M."/>
            <person name="Hauser L."/>
            <person name="Pelletier D.A."/>
            <person name="Kyrpides N."/>
            <person name="Anderson I."/>
            <person name="Oda Y."/>
            <person name="Harwood C.S."/>
            <person name="Richardson P."/>
        </authorList>
    </citation>
    <scope>NUCLEOTIDE SEQUENCE [LARGE SCALE GENOMIC DNA]</scope>
    <source>
        <strain evidence="5 6">HaA2</strain>
    </source>
</reference>
<dbReference type="Proteomes" id="UP000008809">
    <property type="component" value="Chromosome"/>
</dbReference>
<keyword evidence="2" id="KW-0805">Transcription regulation</keyword>
<evidence type="ECO:0000313" key="5">
    <source>
        <dbReference type="EMBL" id="ABD08909.1"/>
    </source>
</evidence>
<keyword evidence="1" id="KW-0678">Repressor</keyword>
<dbReference type="SUPFAM" id="SSF46785">
    <property type="entry name" value="Winged helix' DNA-binding domain"/>
    <property type="match status" value="1"/>
</dbReference>
<evidence type="ECO:0000256" key="1">
    <source>
        <dbReference type="ARBA" id="ARBA00022491"/>
    </source>
</evidence>
<dbReference type="Gene3D" id="3.40.50.1360">
    <property type="match status" value="1"/>
</dbReference>
<evidence type="ECO:0000256" key="3">
    <source>
        <dbReference type="ARBA" id="ARBA00023163"/>
    </source>
</evidence>
<dbReference type="PROSITE" id="PS51000">
    <property type="entry name" value="HTH_DEOR_2"/>
    <property type="match status" value="1"/>
</dbReference>